<dbReference type="InterPro" id="IPR023631">
    <property type="entry name" value="Amidase_dom"/>
</dbReference>
<gene>
    <name evidence="2" type="ORF">OG563_37255</name>
</gene>
<evidence type="ECO:0000313" key="3">
    <source>
        <dbReference type="Proteomes" id="UP001432062"/>
    </source>
</evidence>
<sequence>MSSLLPPDAQRLAVLDEHYRFGLSATDLEEFAPAVAATLDSSTAVERLYERAVPPPIHRSWARPAPDRNRLGAWHVTTDITESADGPLVGRTVVIKDNVAMAGVPMMNGSRTVEGFVPRRDATAVSRLLAAGATVRGKAVCEDLCFSAASFTSQPGPVHNPWAEGRIAGGSSSGCGALVGSGAVDMALGGDQGGSIRIPSAFCGIVGHKPTHGLVPYTGAFPIERTIDHLGPMTRTVADAAAMLGVLAGPDGADPRQPSVIEPVDYVAALNFPASGLRVGVVVEGFGTPVSDPKVDAAVRTAIDVLRDAGLKVEEVSIPWHTDAMHIWNVIATEGAAYQMLDGNAYGMNADGFYDPELIAHFARQRLQHGPELSKTVKLVGLSGRYTFEVGGGKYYAMARQLVPELRAAYDTQLARYDVLVMPTVPHTASEIPPVDASLADYLTAAMSMIGNTAPFDVTGHPSCTVPAELVDGLPTGLMIIGRRFDDATVLRVAHSYEQKIGGFLAPPISTAAVEASATG</sequence>
<keyword evidence="3" id="KW-1185">Reference proteome</keyword>
<feature type="domain" description="Amidase" evidence="1">
    <location>
        <begin position="61"/>
        <end position="491"/>
    </location>
</feature>
<accession>A0ABZ1YNC2</accession>
<protein>
    <submittedName>
        <fullName evidence="2">Amidase</fullName>
    </submittedName>
</protein>
<evidence type="ECO:0000259" key="1">
    <source>
        <dbReference type="Pfam" id="PF01425"/>
    </source>
</evidence>
<dbReference type="PROSITE" id="PS00571">
    <property type="entry name" value="AMIDASES"/>
    <property type="match status" value="1"/>
</dbReference>
<dbReference type="Gene3D" id="3.90.1300.10">
    <property type="entry name" value="Amidase signature (AS) domain"/>
    <property type="match status" value="1"/>
</dbReference>
<dbReference type="Proteomes" id="UP001432062">
    <property type="component" value="Chromosome"/>
</dbReference>
<dbReference type="InterPro" id="IPR036928">
    <property type="entry name" value="AS_sf"/>
</dbReference>
<dbReference type="Gene3D" id="1.10.20.60">
    <property type="entry name" value="Glu-tRNAGln amidotransferase C subunit, N-terminal domain"/>
    <property type="match status" value="1"/>
</dbReference>
<evidence type="ECO:0000313" key="2">
    <source>
        <dbReference type="EMBL" id="WUV44747.1"/>
    </source>
</evidence>
<proteinExistence type="predicted"/>
<dbReference type="EMBL" id="CP109441">
    <property type="protein sequence ID" value="WUV44747.1"/>
    <property type="molecule type" value="Genomic_DNA"/>
</dbReference>
<reference evidence="2" key="1">
    <citation type="submission" date="2022-10" db="EMBL/GenBank/DDBJ databases">
        <title>The complete genomes of actinobacterial strains from the NBC collection.</title>
        <authorList>
            <person name="Joergensen T.S."/>
            <person name="Alvarez Arevalo M."/>
            <person name="Sterndorff E.B."/>
            <person name="Faurdal D."/>
            <person name="Vuksanovic O."/>
            <person name="Mourched A.-S."/>
            <person name="Charusanti P."/>
            <person name="Shaw S."/>
            <person name="Blin K."/>
            <person name="Weber T."/>
        </authorList>
    </citation>
    <scope>NUCLEOTIDE SEQUENCE</scope>
    <source>
        <strain evidence="2">NBC_01482</strain>
    </source>
</reference>
<dbReference type="RefSeq" id="WP_329407824.1">
    <property type="nucleotide sequence ID" value="NZ_CP109441.1"/>
</dbReference>
<dbReference type="NCBIfam" id="NF005565">
    <property type="entry name" value="PRK07235.1"/>
    <property type="match status" value="1"/>
</dbReference>
<dbReference type="SUPFAM" id="SSF75304">
    <property type="entry name" value="Amidase signature (AS) enzymes"/>
    <property type="match status" value="1"/>
</dbReference>
<organism evidence="2 3">
    <name type="scientific">Nocardia vinacea</name>
    <dbReference type="NCBI Taxonomy" id="96468"/>
    <lineage>
        <taxon>Bacteria</taxon>
        <taxon>Bacillati</taxon>
        <taxon>Actinomycetota</taxon>
        <taxon>Actinomycetes</taxon>
        <taxon>Mycobacteriales</taxon>
        <taxon>Nocardiaceae</taxon>
        <taxon>Nocardia</taxon>
    </lineage>
</organism>
<dbReference type="PANTHER" id="PTHR11895:SF170">
    <property type="entry name" value="AMIDASE"/>
    <property type="match status" value="1"/>
</dbReference>
<dbReference type="Pfam" id="PF01425">
    <property type="entry name" value="Amidase"/>
    <property type="match status" value="1"/>
</dbReference>
<dbReference type="PANTHER" id="PTHR11895">
    <property type="entry name" value="TRANSAMIDASE"/>
    <property type="match status" value="1"/>
</dbReference>
<dbReference type="InterPro" id="IPR000120">
    <property type="entry name" value="Amidase"/>
</dbReference>
<dbReference type="InterPro" id="IPR020556">
    <property type="entry name" value="Amidase_CS"/>
</dbReference>
<name>A0ABZ1YNC2_9NOCA</name>